<dbReference type="PANTHER" id="PTHR34204">
    <property type="entry name" value="RNA-BINDING ASCH DOMAIN PROTEIN"/>
    <property type="match status" value="1"/>
</dbReference>
<dbReference type="Pfam" id="PF04266">
    <property type="entry name" value="ASCH"/>
    <property type="match status" value="1"/>
</dbReference>
<proteinExistence type="inferred from homology"/>
<dbReference type="AlphaFoldDB" id="A0A6A6NCE3"/>
<dbReference type="Gene3D" id="2.30.130.30">
    <property type="entry name" value="Hypothetical protein"/>
    <property type="match status" value="1"/>
</dbReference>
<evidence type="ECO:0000256" key="2">
    <source>
        <dbReference type="RuleBase" id="RU000461"/>
    </source>
</evidence>
<gene>
    <name evidence="4" type="ORF">GH714_005516</name>
</gene>
<dbReference type="InterPro" id="IPR015947">
    <property type="entry name" value="PUA-like_sf"/>
</dbReference>
<evidence type="ECO:0000259" key="3">
    <source>
        <dbReference type="Pfam" id="PF04266"/>
    </source>
</evidence>
<evidence type="ECO:0000313" key="5">
    <source>
        <dbReference type="Proteomes" id="UP000467840"/>
    </source>
</evidence>
<dbReference type="InterPro" id="IPR001128">
    <property type="entry name" value="Cyt_P450"/>
</dbReference>
<evidence type="ECO:0000313" key="4">
    <source>
        <dbReference type="EMBL" id="KAF2322009.1"/>
    </source>
</evidence>
<dbReference type="Pfam" id="PF00067">
    <property type="entry name" value="p450"/>
    <property type="match status" value="1"/>
</dbReference>
<dbReference type="SUPFAM" id="SSF88697">
    <property type="entry name" value="PUA domain-like"/>
    <property type="match status" value="1"/>
</dbReference>
<dbReference type="Gene3D" id="1.10.630.10">
    <property type="entry name" value="Cytochrome P450"/>
    <property type="match status" value="2"/>
</dbReference>
<dbReference type="Proteomes" id="UP000467840">
    <property type="component" value="Chromosome 11"/>
</dbReference>
<dbReference type="SUPFAM" id="SSF48264">
    <property type="entry name" value="Cytochrome P450"/>
    <property type="match status" value="1"/>
</dbReference>
<dbReference type="PRINTS" id="PR00385">
    <property type="entry name" value="P450"/>
</dbReference>
<evidence type="ECO:0000256" key="1">
    <source>
        <dbReference type="ARBA" id="ARBA00010617"/>
    </source>
</evidence>
<protein>
    <recommendedName>
        <fullName evidence="3">ASCH domain-containing protein</fullName>
    </recommendedName>
</protein>
<reference evidence="4 5" key="1">
    <citation type="journal article" date="2020" name="Mol. Plant">
        <title>The Chromosome-Based Rubber Tree Genome Provides New Insights into Spurge Genome Evolution and Rubber Biosynthesis.</title>
        <authorList>
            <person name="Liu J."/>
            <person name="Shi C."/>
            <person name="Shi C.C."/>
            <person name="Li W."/>
            <person name="Zhang Q.J."/>
            <person name="Zhang Y."/>
            <person name="Li K."/>
            <person name="Lu H.F."/>
            <person name="Shi C."/>
            <person name="Zhu S.T."/>
            <person name="Xiao Z.Y."/>
            <person name="Nan H."/>
            <person name="Yue Y."/>
            <person name="Zhu X.G."/>
            <person name="Wu Y."/>
            <person name="Hong X.N."/>
            <person name="Fan G.Y."/>
            <person name="Tong Y."/>
            <person name="Zhang D."/>
            <person name="Mao C.L."/>
            <person name="Liu Y.L."/>
            <person name="Hao S.J."/>
            <person name="Liu W.Q."/>
            <person name="Lv M.Q."/>
            <person name="Zhang H.B."/>
            <person name="Liu Y."/>
            <person name="Hu-Tang G.R."/>
            <person name="Wang J.P."/>
            <person name="Wang J.H."/>
            <person name="Sun Y.H."/>
            <person name="Ni S.B."/>
            <person name="Chen W.B."/>
            <person name="Zhang X.C."/>
            <person name="Jiao Y.N."/>
            <person name="Eichler E.E."/>
            <person name="Li G.H."/>
            <person name="Liu X."/>
            <person name="Gao L.Z."/>
        </authorList>
    </citation>
    <scope>NUCLEOTIDE SEQUENCE [LARGE SCALE GENOMIC DNA]</scope>
    <source>
        <strain evidence="5">cv. GT1</strain>
        <tissue evidence="4">Leaf</tissue>
    </source>
</reference>
<keyword evidence="2" id="KW-0560">Oxidoreductase</keyword>
<dbReference type="InterPro" id="IPR007374">
    <property type="entry name" value="ASCH_domain"/>
</dbReference>
<keyword evidence="2" id="KW-0349">Heme</keyword>
<dbReference type="GO" id="GO:0020037">
    <property type="term" value="F:heme binding"/>
    <property type="evidence" value="ECO:0007669"/>
    <property type="project" value="InterPro"/>
</dbReference>
<dbReference type="PANTHER" id="PTHR34204:SF2">
    <property type="entry name" value="RNA-BINDING ASCH DOMAIN PROTEIN"/>
    <property type="match status" value="1"/>
</dbReference>
<dbReference type="InterPro" id="IPR036396">
    <property type="entry name" value="Cyt_P450_sf"/>
</dbReference>
<keyword evidence="2" id="KW-0503">Monooxygenase</keyword>
<keyword evidence="2" id="KW-0479">Metal-binding</keyword>
<dbReference type="PROSITE" id="PS00086">
    <property type="entry name" value="CYTOCHROME_P450"/>
    <property type="match status" value="1"/>
</dbReference>
<comment type="caution">
    <text evidence="4">The sequence shown here is derived from an EMBL/GenBank/DDBJ whole genome shotgun (WGS) entry which is preliminary data.</text>
</comment>
<keyword evidence="5" id="KW-1185">Reference proteome</keyword>
<dbReference type="EMBL" id="JAAGAX010000002">
    <property type="protein sequence ID" value="KAF2322009.1"/>
    <property type="molecule type" value="Genomic_DNA"/>
</dbReference>
<name>A0A6A6NCE3_HEVBR</name>
<accession>A0A6A6NCE3</accession>
<dbReference type="InterPro" id="IPR002397">
    <property type="entry name" value="Cyt_P450_B"/>
</dbReference>
<dbReference type="PRINTS" id="PR00359">
    <property type="entry name" value="BP450"/>
</dbReference>
<dbReference type="InterPro" id="IPR017972">
    <property type="entry name" value="Cyt_P450_CS"/>
</dbReference>
<sequence length="632" mass="71020">MEQLRECIEELVKFMLSSHINENLEFDLGLSKDFCSNLLRDDPNDSVSLPDIGIADGRKTIEGRCTGSNYSRIEPGALVLLNRTVVLEVKDVRRYASFSEMLETEDLSQVLPGVKTVQEGVKIYRKFYTEEKEMSNGVLAICVSKSSPQPYLHLASILLGLSYGGIQSLLGLAHTVGAVSEALPPPRSTLLSSFTLPYRPNVNGSALTNGARALAKHTERSSNKYWGIISGSDSTKNSLAMNVINFLIASCCWSNVHIVPPHGAVFEVRVADGYGARWSKDGAKYWKEDSLLVAGGKSRLRFEGANGWLYETKLGEIQYSLPPGDLGWPFIGNMWSFLRAFKSTDPDSFMRTFTTRYGRTGIYKAFMFGKPSVFVTSPETCRRVLTDDDAFQPGWPKSTMELIGNKSFLAISLEDTRFSGGSLPLLSMVMKLCLCHESSGHITMWATVLLQQHPEFLQKAKEEQEEIIRRRLPTQKGLTLKEVREMTYLSKVIDETLRLITFSLVVFREAKSDVNINGYVIPKGWKVLVWFRSVHLDHEIYPNPKEFNPSRWDNHAPKAGTFLPFGTGSRLCPGKDLAKLEISIFLHHFLLNYKLERLNPGSSSLYLPHSRPKDNCMAKIKKTPYSLVKKQM</sequence>
<dbReference type="GO" id="GO:0016705">
    <property type="term" value="F:oxidoreductase activity, acting on paired donors, with incorporation or reduction of molecular oxygen"/>
    <property type="evidence" value="ECO:0007669"/>
    <property type="project" value="InterPro"/>
</dbReference>
<keyword evidence="2" id="KW-0408">Iron</keyword>
<feature type="domain" description="ASCH" evidence="3">
    <location>
        <begin position="54"/>
        <end position="141"/>
    </location>
</feature>
<organism evidence="4 5">
    <name type="scientific">Hevea brasiliensis</name>
    <name type="common">Para rubber tree</name>
    <name type="synonym">Siphonia brasiliensis</name>
    <dbReference type="NCBI Taxonomy" id="3981"/>
    <lineage>
        <taxon>Eukaryota</taxon>
        <taxon>Viridiplantae</taxon>
        <taxon>Streptophyta</taxon>
        <taxon>Embryophyta</taxon>
        <taxon>Tracheophyta</taxon>
        <taxon>Spermatophyta</taxon>
        <taxon>Magnoliopsida</taxon>
        <taxon>eudicotyledons</taxon>
        <taxon>Gunneridae</taxon>
        <taxon>Pentapetalae</taxon>
        <taxon>rosids</taxon>
        <taxon>fabids</taxon>
        <taxon>Malpighiales</taxon>
        <taxon>Euphorbiaceae</taxon>
        <taxon>Crotonoideae</taxon>
        <taxon>Micrandreae</taxon>
        <taxon>Hevea</taxon>
    </lineage>
</organism>
<dbReference type="GO" id="GO:0004497">
    <property type="term" value="F:monooxygenase activity"/>
    <property type="evidence" value="ECO:0007669"/>
    <property type="project" value="UniProtKB-KW"/>
</dbReference>
<dbReference type="GO" id="GO:0005506">
    <property type="term" value="F:iron ion binding"/>
    <property type="evidence" value="ECO:0007669"/>
    <property type="project" value="InterPro"/>
</dbReference>
<comment type="similarity">
    <text evidence="1 2">Belongs to the cytochrome P450 family.</text>
</comment>